<dbReference type="GO" id="GO:0047429">
    <property type="term" value="F:nucleoside triphosphate diphosphatase activity"/>
    <property type="evidence" value="ECO:0007669"/>
    <property type="project" value="InterPro"/>
</dbReference>
<proteinExistence type="inferred from homology"/>
<dbReference type="Gene3D" id="3.90.950.10">
    <property type="match status" value="1"/>
</dbReference>
<dbReference type="SUPFAM" id="SSF52972">
    <property type="entry name" value="ITPase-like"/>
    <property type="match status" value="1"/>
</dbReference>
<sequence>MAFYRPPSTILLASTSPRRRELVARLKIPFESCSPSGVEELPYSNEDPAGYVDRMSTLKALSTAKSVGNNRLVIGSDTAVTIGGAILGKPSDVLEAESMLRFLRGKTHQVVTSVTLVSTDMNKALTRNSTISVTMRNYSDLEINEYIATGDAMDKAGAYAIQHEGFDPVSRLYGCYTSVVGLPLCILSLQLAEMGFDLQQIPCGSGPDARNFVSSFYDARNLGESGKSL</sequence>
<evidence type="ECO:0000313" key="3">
    <source>
        <dbReference type="EMBL" id="SVA88832.1"/>
    </source>
</evidence>
<reference evidence="3" key="1">
    <citation type="submission" date="2018-05" db="EMBL/GenBank/DDBJ databases">
        <authorList>
            <person name="Lanie J.A."/>
            <person name="Ng W.-L."/>
            <person name="Kazmierczak K.M."/>
            <person name="Andrzejewski T.M."/>
            <person name="Davidsen T.M."/>
            <person name="Wayne K.J."/>
            <person name="Tettelin H."/>
            <person name="Glass J.I."/>
            <person name="Rusch D."/>
            <person name="Podicherti R."/>
            <person name="Tsui H.-C.T."/>
            <person name="Winkler M.E."/>
        </authorList>
    </citation>
    <scope>NUCLEOTIDE SEQUENCE</scope>
</reference>
<protein>
    <submittedName>
        <fullName evidence="3">Uncharacterized protein</fullName>
    </submittedName>
</protein>
<comment type="cofactor">
    <cofactor evidence="1">
        <name>a divalent metal cation</name>
        <dbReference type="ChEBI" id="CHEBI:60240"/>
    </cofactor>
</comment>
<dbReference type="PANTHER" id="PTHR43213:SF5">
    <property type="entry name" value="BIFUNCTIONAL DTTP_UTP PYROPHOSPHATASE_METHYLTRANSFERASE PROTEIN-RELATED"/>
    <property type="match status" value="1"/>
</dbReference>
<dbReference type="NCBIfam" id="TIGR00172">
    <property type="entry name" value="maf"/>
    <property type="match status" value="1"/>
</dbReference>
<name>A0A381ZJ17_9ZZZZ</name>
<dbReference type="HAMAP" id="MF_00528">
    <property type="entry name" value="Maf"/>
    <property type="match status" value="1"/>
</dbReference>
<dbReference type="AlphaFoldDB" id="A0A381ZJ17"/>
<dbReference type="InterPro" id="IPR029001">
    <property type="entry name" value="ITPase-like_fam"/>
</dbReference>
<dbReference type="EMBL" id="UINC01021386">
    <property type="protein sequence ID" value="SVA88832.1"/>
    <property type="molecule type" value="Genomic_DNA"/>
</dbReference>
<dbReference type="Pfam" id="PF02545">
    <property type="entry name" value="Maf"/>
    <property type="match status" value="1"/>
</dbReference>
<evidence type="ECO:0000256" key="1">
    <source>
        <dbReference type="ARBA" id="ARBA00001968"/>
    </source>
</evidence>
<gene>
    <name evidence="3" type="ORF">METZ01_LOCUS141686</name>
</gene>
<accession>A0A381ZJ17</accession>
<evidence type="ECO:0000256" key="2">
    <source>
        <dbReference type="ARBA" id="ARBA00022801"/>
    </source>
</evidence>
<dbReference type="PANTHER" id="PTHR43213">
    <property type="entry name" value="BIFUNCTIONAL DTTP/UTP PYROPHOSPHATASE/METHYLTRANSFERASE PROTEIN-RELATED"/>
    <property type="match status" value="1"/>
</dbReference>
<keyword evidence="2" id="KW-0378">Hydrolase</keyword>
<organism evidence="3">
    <name type="scientific">marine metagenome</name>
    <dbReference type="NCBI Taxonomy" id="408172"/>
    <lineage>
        <taxon>unclassified sequences</taxon>
        <taxon>metagenomes</taxon>
        <taxon>ecological metagenomes</taxon>
    </lineage>
</organism>
<dbReference type="CDD" id="cd00555">
    <property type="entry name" value="Maf"/>
    <property type="match status" value="1"/>
</dbReference>
<dbReference type="PIRSF" id="PIRSF006305">
    <property type="entry name" value="Maf"/>
    <property type="match status" value="1"/>
</dbReference>
<dbReference type="InterPro" id="IPR003697">
    <property type="entry name" value="Maf-like"/>
</dbReference>